<organism evidence="4 5">
    <name type="scientific">Fusarium oxysporum f. sp. cepae</name>
    <dbReference type="NCBI Taxonomy" id="396571"/>
    <lineage>
        <taxon>Eukaryota</taxon>
        <taxon>Fungi</taxon>
        <taxon>Dikarya</taxon>
        <taxon>Ascomycota</taxon>
        <taxon>Pezizomycotina</taxon>
        <taxon>Sordariomycetes</taxon>
        <taxon>Hypocreomycetidae</taxon>
        <taxon>Hypocreales</taxon>
        <taxon>Nectriaceae</taxon>
        <taxon>Fusarium</taxon>
        <taxon>Fusarium oxysporum species complex</taxon>
    </lineage>
</organism>
<feature type="compositionally biased region" description="Polar residues" evidence="2">
    <location>
        <begin position="1"/>
        <end position="24"/>
    </location>
</feature>
<name>A0A3L6NLB3_FUSOX</name>
<dbReference type="SUPFAM" id="SSF57701">
    <property type="entry name" value="Zn2/Cys6 DNA-binding domain"/>
    <property type="match status" value="1"/>
</dbReference>
<dbReference type="AlphaFoldDB" id="A0A3L6NLB3"/>
<dbReference type="CDD" id="cd00067">
    <property type="entry name" value="GAL4"/>
    <property type="match status" value="1"/>
</dbReference>
<dbReference type="Proteomes" id="UP000270866">
    <property type="component" value="Unassembled WGS sequence"/>
</dbReference>
<dbReference type="Pfam" id="PF11951">
    <property type="entry name" value="Fungal_trans_2"/>
    <property type="match status" value="1"/>
</dbReference>
<keyword evidence="1" id="KW-0539">Nucleus</keyword>
<dbReference type="PANTHER" id="PTHR47784">
    <property type="entry name" value="STEROL UPTAKE CONTROL PROTEIN 2"/>
    <property type="match status" value="1"/>
</dbReference>
<feature type="compositionally biased region" description="Basic residues" evidence="2">
    <location>
        <begin position="25"/>
        <end position="38"/>
    </location>
</feature>
<dbReference type="GO" id="GO:0008270">
    <property type="term" value="F:zinc ion binding"/>
    <property type="evidence" value="ECO:0007669"/>
    <property type="project" value="InterPro"/>
</dbReference>
<gene>
    <name evidence="4" type="ORF">BFJ65_g8654</name>
</gene>
<dbReference type="InterPro" id="IPR001138">
    <property type="entry name" value="Zn2Cys6_DnaBD"/>
</dbReference>
<protein>
    <recommendedName>
        <fullName evidence="3">Zn(2)-C6 fungal-type domain-containing protein</fullName>
    </recommendedName>
</protein>
<feature type="region of interest" description="Disordered" evidence="2">
    <location>
        <begin position="1"/>
        <end position="40"/>
    </location>
</feature>
<dbReference type="EMBL" id="MRCU01000005">
    <property type="protein sequence ID" value="RKK18349.1"/>
    <property type="molecule type" value="Genomic_DNA"/>
</dbReference>
<dbReference type="InterPro" id="IPR021858">
    <property type="entry name" value="Fun_TF"/>
</dbReference>
<evidence type="ECO:0000256" key="1">
    <source>
        <dbReference type="ARBA" id="ARBA00023242"/>
    </source>
</evidence>
<dbReference type="InterPro" id="IPR053157">
    <property type="entry name" value="Sterol_Uptake_Regulator"/>
</dbReference>
<dbReference type="PROSITE" id="PS00463">
    <property type="entry name" value="ZN2_CY6_FUNGAL_1"/>
    <property type="match status" value="1"/>
</dbReference>
<dbReference type="GO" id="GO:0001228">
    <property type="term" value="F:DNA-binding transcription activator activity, RNA polymerase II-specific"/>
    <property type="evidence" value="ECO:0007669"/>
    <property type="project" value="TreeGrafter"/>
</dbReference>
<dbReference type="Pfam" id="PF00172">
    <property type="entry name" value="Zn_clus"/>
    <property type="match status" value="1"/>
</dbReference>
<accession>A0A3L6NLB3</accession>
<reference evidence="4 5" key="1">
    <citation type="journal article" date="2018" name="Sci. Rep.">
        <title>Characterisation of pathogen-specific regions and novel effector candidates in Fusarium oxysporum f. sp. cepae.</title>
        <authorList>
            <person name="Armitage A.D."/>
            <person name="Taylor A."/>
            <person name="Sobczyk M.K."/>
            <person name="Baxter L."/>
            <person name="Greenfield B.P."/>
            <person name="Bates H.J."/>
            <person name="Wilson F."/>
            <person name="Jackson A.C."/>
            <person name="Ott S."/>
            <person name="Harrison R.J."/>
            <person name="Clarkson J.P."/>
        </authorList>
    </citation>
    <scope>NUCLEOTIDE SEQUENCE [LARGE SCALE GENOMIC DNA]</scope>
    <source>
        <strain evidence="4 5">FoC_Fus2</strain>
    </source>
</reference>
<feature type="domain" description="Zn(2)-C6 fungal-type" evidence="3">
    <location>
        <begin position="41"/>
        <end position="71"/>
    </location>
</feature>
<sequence length="367" mass="41222">MQSSESAASAQLGSLADSDTSTVVTKRRPIPRKGHTKSRAGCSSCKRRRVKCDLTTPECGACERLGLECEYLNKTRHGSQNSAVVISQPLRTDPVMFDYNDLNFFRHFLFEAYPPLPIDGFTVWQMASQRSHSYDFLLHSMLGLGASHLSLLTPHGYEKAALKHRVLAISALNKHLAKPGLTNQDAEAAFGAMLNLTFQSAYMNDGLIDFLTMVRGCWLVGTQPYVDLDHTIFKTFGRLTFLYDGLGNLSSNDFASFIDPTNHASQLVILHMLVLEFVMSRKSVEGDKRSALGKKGYHCRKAMSKVWVQQILRKLPVEYYEYGEWPLRFINSLNYSFDDEDQVWKPFFLSNGRTVVPAGETLSLAVI</sequence>
<dbReference type="SMART" id="SM00066">
    <property type="entry name" value="GAL4"/>
    <property type="match status" value="1"/>
</dbReference>
<dbReference type="PANTHER" id="PTHR47784:SF7">
    <property type="entry name" value="ZN(II)2CYS6 TRANSCRIPTION FACTOR (EUROFUNG)"/>
    <property type="match status" value="1"/>
</dbReference>
<evidence type="ECO:0000313" key="5">
    <source>
        <dbReference type="Proteomes" id="UP000270866"/>
    </source>
</evidence>
<evidence type="ECO:0000313" key="4">
    <source>
        <dbReference type="EMBL" id="RKK18349.1"/>
    </source>
</evidence>
<dbReference type="PROSITE" id="PS50048">
    <property type="entry name" value="ZN2_CY6_FUNGAL_2"/>
    <property type="match status" value="1"/>
</dbReference>
<evidence type="ECO:0000256" key="2">
    <source>
        <dbReference type="SAM" id="MobiDB-lite"/>
    </source>
</evidence>
<dbReference type="InterPro" id="IPR036864">
    <property type="entry name" value="Zn2-C6_fun-type_DNA-bd_sf"/>
</dbReference>
<dbReference type="Gene3D" id="4.10.240.10">
    <property type="entry name" value="Zn(2)-C6 fungal-type DNA-binding domain"/>
    <property type="match status" value="1"/>
</dbReference>
<proteinExistence type="predicted"/>
<comment type="caution">
    <text evidence="4">The sequence shown here is derived from an EMBL/GenBank/DDBJ whole genome shotgun (WGS) entry which is preliminary data.</text>
</comment>
<evidence type="ECO:0000259" key="3">
    <source>
        <dbReference type="PROSITE" id="PS50048"/>
    </source>
</evidence>